<dbReference type="InterPro" id="IPR002629">
    <property type="entry name" value="Met_Synth_C/arc"/>
</dbReference>
<keyword evidence="2" id="KW-0479">Metal-binding</keyword>
<evidence type="ECO:0000256" key="4">
    <source>
        <dbReference type="SAM" id="MobiDB-lite"/>
    </source>
</evidence>
<gene>
    <name evidence="6" type="ORF">METZ01_LOCUS102305</name>
</gene>
<dbReference type="Pfam" id="PF01717">
    <property type="entry name" value="Meth_synt_2"/>
    <property type="match status" value="1"/>
</dbReference>
<proteinExistence type="predicted"/>
<evidence type="ECO:0000259" key="5">
    <source>
        <dbReference type="Pfam" id="PF01717"/>
    </source>
</evidence>
<accession>A0A381WAY9</accession>
<sequence>MVGNYPKIGPGSKAPNLRTAINRGDRGEMTDEQIQGVKEEVTAEVIQDQIRAGLDLVTDGLIRWDDGQTYLARAISGFSFAGLIRYFDTNTYFRQPVVEGLLKWSSPITVADYEFASSNSTKPVKAVLTGPYTLARLSQDQTYYDQRKLVLDLAEVLNQEAQALQGAGAPVIQFDEPAFLKHKEDFPLFEEAMGRLTRGLKPTLALYTYFDDISGVFPAFLKLPFQIFGLDYFQGNNNWDVVTDVPPDVCLGLGVIDARNTRMETEAEIKEAIQ</sequence>
<organism evidence="6">
    <name type="scientific">marine metagenome</name>
    <dbReference type="NCBI Taxonomy" id="408172"/>
    <lineage>
        <taxon>unclassified sequences</taxon>
        <taxon>metagenomes</taxon>
        <taxon>ecological metagenomes</taxon>
    </lineage>
</organism>
<evidence type="ECO:0000256" key="2">
    <source>
        <dbReference type="ARBA" id="ARBA00022723"/>
    </source>
</evidence>
<dbReference type="PANTHER" id="PTHR30519">
    <property type="entry name" value="5-METHYLTETRAHYDROPTEROYLTRIGLUTAMATE--HOMOCYSTEINE METHYLTRANSFERASE"/>
    <property type="match status" value="1"/>
</dbReference>
<evidence type="ECO:0000256" key="3">
    <source>
        <dbReference type="ARBA" id="ARBA00022833"/>
    </source>
</evidence>
<keyword evidence="3" id="KW-0862">Zinc</keyword>
<reference evidence="6" key="1">
    <citation type="submission" date="2018-05" db="EMBL/GenBank/DDBJ databases">
        <authorList>
            <person name="Lanie J.A."/>
            <person name="Ng W.-L."/>
            <person name="Kazmierczak K.M."/>
            <person name="Andrzejewski T.M."/>
            <person name="Davidsen T.M."/>
            <person name="Wayne K.J."/>
            <person name="Tettelin H."/>
            <person name="Glass J.I."/>
            <person name="Rusch D."/>
            <person name="Podicherti R."/>
            <person name="Tsui H.-C.T."/>
            <person name="Winkler M.E."/>
        </authorList>
    </citation>
    <scope>NUCLEOTIDE SEQUENCE</scope>
</reference>
<dbReference type="SUPFAM" id="SSF51726">
    <property type="entry name" value="UROD/MetE-like"/>
    <property type="match status" value="1"/>
</dbReference>
<dbReference type="GO" id="GO:0003871">
    <property type="term" value="F:5-methyltetrahydropteroyltriglutamate-homocysteine S-methyltransferase activity"/>
    <property type="evidence" value="ECO:0007669"/>
    <property type="project" value="InterPro"/>
</dbReference>
<comment type="cofactor">
    <cofactor evidence="1">
        <name>Zn(2+)</name>
        <dbReference type="ChEBI" id="CHEBI:29105"/>
    </cofactor>
</comment>
<dbReference type="AlphaFoldDB" id="A0A381WAY9"/>
<dbReference type="GO" id="GO:0009086">
    <property type="term" value="P:methionine biosynthetic process"/>
    <property type="evidence" value="ECO:0007669"/>
    <property type="project" value="InterPro"/>
</dbReference>
<protein>
    <recommendedName>
        <fullName evidence="5">Cobalamin-independent methionine synthase MetE C-terminal/archaeal domain-containing protein</fullName>
    </recommendedName>
</protein>
<evidence type="ECO:0000256" key="1">
    <source>
        <dbReference type="ARBA" id="ARBA00001947"/>
    </source>
</evidence>
<feature type="non-terminal residue" evidence="6">
    <location>
        <position position="274"/>
    </location>
</feature>
<evidence type="ECO:0000313" key="6">
    <source>
        <dbReference type="EMBL" id="SVA49451.1"/>
    </source>
</evidence>
<feature type="region of interest" description="Disordered" evidence="4">
    <location>
        <begin position="1"/>
        <end position="28"/>
    </location>
</feature>
<name>A0A381WAY9_9ZZZZ</name>
<feature type="domain" description="Cobalamin-independent methionine synthase MetE C-terminal/archaeal" evidence="5">
    <location>
        <begin position="14"/>
        <end position="180"/>
    </location>
</feature>
<dbReference type="Gene3D" id="3.20.20.210">
    <property type="match status" value="1"/>
</dbReference>
<dbReference type="EMBL" id="UINC01011175">
    <property type="protein sequence ID" value="SVA49451.1"/>
    <property type="molecule type" value="Genomic_DNA"/>
</dbReference>
<dbReference type="InterPro" id="IPR038071">
    <property type="entry name" value="UROD/MetE-like_sf"/>
</dbReference>
<dbReference type="GO" id="GO:0008270">
    <property type="term" value="F:zinc ion binding"/>
    <property type="evidence" value="ECO:0007669"/>
    <property type="project" value="InterPro"/>
</dbReference>